<dbReference type="InterPro" id="IPR006917">
    <property type="entry name" value="SOUL_heme-bd"/>
</dbReference>
<sequence length="262" mass="29689">MKTCKLCIRKNYSATCRVQLCQTVYIYRSEIWYTSLLATMRTVTASSLLLILGCSAVIAEPWFCHDLDCPKFTVTKKNDFYETRIYTRGKWASTRVSGYVYAASLTQGFYRLFDYIGGKNEPNVKLNMTAPVVTKVEHGDGPFCKSNFTVSFFVPFADQDDTPKPTSEDVYIHSTPSATFYVSQYGGYSMDDITVSKHANDLISKLKEDGMDFEEDFYFTAGYDAPFKLTGRHNEIWVMKKAAKEADKIAAVRSVLNKELSS</sequence>
<name>A0AAV1I4G7_9CHLO</name>
<comment type="caution">
    <text evidence="2">The sequence shown here is derived from an EMBL/GenBank/DDBJ whole genome shotgun (WGS) entry which is preliminary data.</text>
</comment>
<dbReference type="SUPFAM" id="SSF55136">
    <property type="entry name" value="Probable bacterial effector-binding domain"/>
    <property type="match status" value="1"/>
</dbReference>
<gene>
    <name evidence="2" type="ORF">CVIRNUC_005137</name>
</gene>
<reference evidence="2 3" key="1">
    <citation type="submission" date="2023-10" db="EMBL/GenBank/DDBJ databases">
        <authorList>
            <person name="Maclean D."/>
            <person name="Macfadyen A."/>
        </authorList>
    </citation>
    <scope>NUCLEOTIDE SEQUENCE [LARGE SCALE GENOMIC DNA]</scope>
</reference>
<evidence type="ECO:0008006" key="4">
    <source>
        <dbReference type="Google" id="ProtNLM"/>
    </source>
</evidence>
<dbReference type="InterPro" id="IPR011256">
    <property type="entry name" value="Reg_factor_effector_dom_sf"/>
</dbReference>
<evidence type="ECO:0000256" key="1">
    <source>
        <dbReference type="ARBA" id="ARBA00009817"/>
    </source>
</evidence>
<dbReference type="Gene3D" id="3.20.80.10">
    <property type="entry name" value="Regulatory factor, effector binding domain"/>
    <property type="match status" value="1"/>
</dbReference>
<keyword evidence="3" id="KW-1185">Reference proteome</keyword>
<protein>
    <recommendedName>
        <fullName evidence="4">Heme-binding protein 2</fullName>
    </recommendedName>
</protein>
<comment type="similarity">
    <text evidence="1">Belongs to the HEBP family.</text>
</comment>
<dbReference type="PANTHER" id="PTHR11220:SF72">
    <property type="entry name" value="HEME-BINDING PROTEIN 2-LIKE ISOFORM X2"/>
    <property type="match status" value="1"/>
</dbReference>
<dbReference type="Pfam" id="PF04832">
    <property type="entry name" value="SOUL"/>
    <property type="match status" value="1"/>
</dbReference>
<evidence type="ECO:0000313" key="3">
    <source>
        <dbReference type="Proteomes" id="UP001314263"/>
    </source>
</evidence>
<proteinExistence type="inferred from homology"/>
<dbReference type="EMBL" id="CAUYUE010000006">
    <property type="protein sequence ID" value="CAK0780680.1"/>
    <property type="molecule type" value="Genomic_DNA"/>
</dbReference>
<evidence type="ECO:0000313" key="2">
    <source>
        <dbReference type="EMBL" id="CAK0780680.1"/>
    </source>
</evidence>
<dbReference type="FunFam" id="3.20.80.10:FF:000002">
    <property type="entry name" value="Heme-binding protein 2"/>
    <property type="match status" value="1"/>
</dbReference>
<dbReference type="PANTHER" id="PTHR11220">
    <property type="entry name" value="HEME-BINDING PROTEIN-RELATED"/>
    <property type="match status" value="1"/>
</dbReference>
<dbReference type="AlphaFoldDB" id="A0AAV1I4G7"/>
<dbReference type="GO" id="GO:0020037">
    <property type="term" value="F:heme binding"/>
    <property type="evidence" value="ECO:0007669"/>
    <property type="project" value="TreeGrafter"/>
</dbReference>
<accession>A0AAV1I4G7</accession>
<organism evidence="2 3">
    <name type="scientific">Coccomyxa viridis</name>
    <dbReference type="NCBI Taxonomy" id="1274662"/>
    <lineage>
        <taxon>Eukaryota</taxon>
        <taxon>Viridiplantae</taxon>
        <taxon>Chlorophyta</taxon>
        <taxon>core chlorophytes</taxon>
        <taxon>Trebouxiophyceae</taxon>
        <taxon>Trebouxiophyceae incertae sedis</taxon>
        <taxon>Coccomyxaceae</taxon>
        <taxon>Coccomyxa</taxon>
    </lineage>
</organism>
<dbReference type="Proteomes" id="UP001314263">
    <property type="component" value="Unassembled WGS sequence"/>
</dbReference>